<proteinExistence type="predicted"/>
<protein>
    <recommendedName>
        <fullName evidence="3">Lipoprotein</fullName>
    </recommendedName>
</protein>
<evidence type="ECO:0000313" key="2">
    <source>
        <dbReference type="Proteomes" id="UP001529085"/>
    </source>
</evidence>
<gene>
    <name evidence="1" type="ORF">P7122_05555</name>
</gene>
<dbReference type="Proteomes" id="UP001529085">
    <property type="component" value="Unassembled WGS sequence"/>
</dbReference>
<comment type="caution">
    <text evidence="1">The sequence shown here is derived from an EMBL/GenBank/DDBJ whole genome shotgun (WGS) entry which is preliminary data.</text>
</comment>
<reference evidence="1 2" key="1">
    <citation type="submission" date="2023-03" db="EMBL/GenBank/DDBJ databases">
        <title>Strain YYF002 represents a novel species in the genus Winogradskyella isolated from seawater.</title>
        <authorList>
            <person name="Fu Z.-Y."/>
        </authorList>
    </citation>
    <scope>NUCLEOTIDE SEQUENCE [LARGE SCALE GENOMIC DNA]</scope>
    <source>
        <strain evidence="1 2">YYF002</strain>
    </source>
</reference>
<sequence length="198" mass="23588">MKIRVLTILFLAFLSCKNATEKETEQIQIVTDSTEFKTAEKQIEKIKPELEFQKISETIKTNFGIENPKLKEVFKPWKTEYYKLIDSTKVKSFKHYSEFLIIEFENQTDSDIEFKKIKTIAEKSLKDKKELFDYYGIFSKGGISFNKVDKWIIAHLLRCNMYPKDYDIDKKFTSELEKFDSETDWIRSYCGWGKMEIK</sequence>
<organism evidence="1 2">
    <name type="scientific">Winogradskyella marincola</name>
    <dbReference type="NCBI Taxonomy" id="3037795"/>
    <lineage>
        <taxon>Bacteria</taxon>
        <taxon>Pseudomonadati</taxon>
        <taxon>Bacteroidota</taxon>
        <taxon>Flavobacteriia</taxon>
        <taxon>Flavobacteriales</taxon>
        <taxon>Flavobacteriaceae</taxon>
        <taxon>Winogradskyella</taxon>
    </lineage>
</organism>
<evidence type="ECO:0008006" key="3">
    <source>
        <dbReference type="Google" id="ProtNLM"/>
    </source>
</evidence>
<dbReference type="RefSeq" id="WP_278004790.1">
    <property type="nucleotide sequence ID" value="NZ_JARSBN010000003.1"/>
</dbReference>
<accession>A0ABT6FZV1</accession>
<keyword evidence="2" id="KW-1185">Reference proteome</keyword>
<dbReference type="PROSITE" id="PS51257">
    <property type="entry name" value="PROKAR_LIPOPROTEIN"/>
    <property type="match status" value="1"/>
</dbReference>
<name>A0ABT6FZV1_9FLAO</name>
<dbReference type="EMBL" id="JARSBN010000003">
    <property type="protein sequence ID" value="MDG4715327.1"/>
    <property type="molecule type" value="Genomic_DNA"/>
</dbReference>
<evidence type="ECO:0000313" key="1">
    <source>
        <dbReference type="EMBL" id="MDG4715327.1"/>
    </source>
</evidence>